<keyword evidence="4 7" id="KW-0812">Transmembrane</keyword>
<dbReference type="Pfam" id="PF02417">
    <property type="entry name" value="Chromate_transp"/>
    <property type="match status" value="1"/>
</dbReference>
<dbReference type="InterPro" id="IPR003370">
    <property type="entry name" value="Chromate_transpt"/>
</dbReference>
<feature type="transmembrane region" description="Helical" evidence="7">
    <location>
        <begin position="45"/>
        <end position="68"/>
    </location>
</feature>
<organism evidence="8 9">
    <name type="scientific">Candidatus Proximibacter danicus</name>
    <dbReference type="NCBI Taxonomy" id="2954365"/>
    <lineage>
        <taxon>Bacteria</taxon>
        <taxon>Pseudomonadati</taxon>
        <taxon>Pseudomonadota</taxon>
        <taxon>Betaproteobacteria</taxon>
        <taxon>Candidatus Proximibacter</taxon>
    </lineage>
</organism>
<feature type="transmembrane region" description="Helical" evidence="7">
    <location>
        <begin position="155"/>
        <end position="172"/>
    </location>
</feature>
<dbReference type="InterPro" id="IPR052518">
    <property type="entry name" value="CHR_Transporter"/>
</dbReference>
<dbReference type="GO" id="GO:0005886">
    <property type="term" value="C:plasma membrane"/>
    <property type="evidence" value="ECO:0007669"/>
    <property type="project" value="UniProtKB-SubCell"/>
</dbReference>
<dbReference type="EMBL" id="JADJUC010000019">
    <property type="protein sequence ID" value="MBK8524934.1"/>
    <property type="molecule type" value="Genomic_DNA"/>
</dbReference>
<evidence type="ECO:0000256" key="1">
    <source>
        <dbReference type="ARBA" id="ARBA00004651"/>
    </source>
</evidence>
<keyword evidence="5 7" id="KW-1133">Transmembrane helix</keyword>
<name>A0A9D7K3S3_9PROT</name>
<feature type="transmembrane region" description="Helical" evidence="7">
    <location>
        <begin position="74"/>
        <end position="95"/>
    </location>
</feature>
<evidence type="ECO:0000256" key="6">
    <source>
        <dbReference type="ARBA" id="ARBA00023136"/>
    </source>
</evidence>
<keyword evidence="3" id="KW-1003">Cell membrane</keyword>
<dbReference type="AlphaFoldDB" id="A0A9D7K3S3"/>
<evidence type="ECO:0000313" key="9">
    <source>
        <dbReference type="Proteomes" id="UP000886689"/>
    </source>
</evidence>
<accession>A0A9D7K3S3</accession>
<proteinExistence type="inferred from homology"/>
<comment type="subcellular location">
    <subcellularLocation>
        <location evidence="1">Cell membrane</location>
        <topology evidence="1">Multi-pass membrane protein</topology>
    </subcellularLocation>
</comment>
<dbReference type="Proteomes" id="UP000886689">
    <property type="component" value="Unassembled WGS sequence"/>
</dbReference>
<feature type="transmembrane region" description="Helical" evidence="7">
    <location>
        <begin position="12"/>
        <end position="33"/>
    </location>
</feature>
<dbReference type="PANTHER" id="PTHR43663">
    <property type="entry name" value="CHROMATE TRANSPORT PROTEIN-RELATED"/>
    <property type="match status" value="1"/>
</dbReference>
<evidence type="ECO:0000256" key="4">
    <source>
        <dbReference type="ARBA" id="ARBA00022692"/>
    </source>
</evidence>
<comment type="similarity">
    <text evidence="2">Belongs to the chromate ion transporter (CHR) (TC 2.A.51) family.</text>
</comment>
<dbReference type="PANTHER" id="PTHR43663:SF1">
    <property type="entry name" value="CHROMATE TRANSPORTER"/>
    <property type="match status" value="1"/>
</dbReference>
<evidence type="ECO:0000256" key="3">
    <source>
        <dbReference type="ARBA" id="ARBA00022475"/>
    </source>
</evidence>
<reference evidence="8" key="1">
    <citation type="submission" date="2020-10" db="EMBL/GenBank/DDBJ databases">
        <title>Connecting structure to function with the recovery of over 1000 high-quality activated sludge metagenome-assembled genomes encoding full-length rRNA genes using long-read sequencing.</title>
        <authorList>
            <person name="Singleton C.M."/>
            <person name="Petriglieri F."/>
            <person name="Kristensen J.M."/>
            <person name="Kirkegaard R.H."/>
            <person name="Michaelsen T.Y."/>
            <person name="Andersen M.H."/>
            <person name="Karst S.M."/>
            <person name="Dueholm M.S."/>
            <person name="Nielsen P.H."/>
            <person name="Albertsen M."/>
        </authorList>
    </citation>
    <scope>NUCLEOTIDE SEQUENCE</scope>
    <source>
        <strain evidence="8">Hirt_18-Q3-R61-65_BATAC.395</strain>
    </source>
</reference>
<sequence>MNTLLELFTEFALLSFVAFGGATALLPELYRVVVENHRWMDATTFAHLYAIAQAAPGPNVLVVTLIGWQVAGLAGALTATVAMCLPMSVVVYLLFGHWDRFKGARWQRAIQLGVAPLAVGLIFSGATLVGQSAGLGWIGWGFVLAVAVFSTKTKFHPLWCIAAGAALGLAGVV</sequence>
<feature type="transmembrane region" description="Helical" evidence="7">
    <location>
        <begin position="116"/>
        <end position="149"/>
    </location>
</feature>
<evidence type="ECO:0000313" key="8">
    <source>
        <dbReference type="EMBL" id="MBK8524934.1"/>
    </source>
</evidence>
<gene>
    <name evidence="8" type="ORF">IPL58_13215</name>
</gene>
<comment type="caution">
    <text evidence="8">The sequence shown here is derived from an EMBL/GenBank/DDBJ whole genome shotgun (WGS) entry which is preliminary data.</text>
</comment>
<evidence type="ECO:0000256" key="5">
    <source>
        <dbReference type="ARBA" id="ARBA00022989"/>
    </source>
</evidence>
<dbReference type="GO" id="GO:0015109">
    <property type="term" value="F:chromate transmembrane transporter activity"/>
    <property type="evidence" value="ECO:0007669"/>
    <property type="project" value="InterPro"/>
</dbReference>
<protein>
    <submittedName>
        <fullName evidence="8">Chromate transporter</fullName>
    </submittedName>
</protein>
<keyword evidence="6 7" id="KW-0472">Membrane</keyword>
<evidence type="ECO:0000256" key="7">
    <source>
        <dbReference type="SAM" id="Phobius"/>
    </source>
</evidence>
<evidence type="ECO:0000256" key="2">
    <source>
        <dbReference type="ARBA" id="ARBA00005262"/>
    </source>
</evidence>